<evidence type="ECO:0000313" key="1">
    <source>
        <dbReference type="EMBL" id="GFD14888.1"/>
    </source>
</evidence>
<organism evidence="1">
    <name type="scientific">Tanacetum cinerariifolium</name>
    <name type="common">Dalmatian daisy</name>
    <name type="synonym">Chrysanthemum cinerariifolium</name>
    <dbReference type="NCBI Taxonomy" id="118510"/>
    <lineage>
        <taxon>Eukaryota</taxon>
        <taxon>Viridiplantae</taxon>
        <taxon>Streptophyta</taxon>
        <taxon>Embryophyta</taxon>
        <taxon>Tracheophyta</taxon>
        <taxon>Spermatophyta</taxon>
        <taxon>Magnoliopsida</taxon>
        <taxon>eudicotyledons</taxon>
        <taxon>Gunneridae</taxon>
        <taxon>Pentapetalae</taxon>
        <taxon>asterids</taxon>
        <taxon>campanulids</taxon>
        <taxon>Asterales</taxon>
        <taxon>Asteraceae</taxon>
        <taxon>Asteroideae</taxon>
        <taxon>Anthemideae</taxon>
        <taxon>Anthemidinae</taxon>
        <taxon>Tanacetum</taxon>
    </lineage>
</organism>
<comment type="caution">
    <text evidence="1">The sequence shown here is derived from an EMBL/GenBank/DDBJ whole genome shotgun (WGS) entry which is preliminary data.</text>
</comment>
<feature type="non-terminal residue" evidence="1">
    <location>
        <position position="41"/>
    </location>
</feature>
<sequence>MVFCLKINHGGAFTKPPKIGYEGGKVNWIDNIDSDAFSVNE</sequence>
<dbReference type="AlphaFoldDB" id="A0A699U0K5"/>
<proteinExistence type="predicted"/>
<reference evidence="1" key="1">
    <citation type="journal article" date="2019" name="Sci. Rep.">
        <title>Draft genome of Tanacetum cinerariifolium, the natural source of mosquito coil.</title>
        <authorList>
            <person name="Yamashiro T."/>
            <person name="Shiraishi A."/>
            <person name="Satake H."/>
            <person name="Nakayama K."/>
        </authorList>
    </citation>
    <scope>NUCLEOTIDE SEQUENCE</scope>
</reference>
<gene>
    <name evidence="1" type="ORF">Tci_886857</name>
</gene>
<name>A0A699U0K5_TANCI</name>
<accession>A0A699U0K5</accession>
<protein>
    <submittedName>
        <fullName evidence="1">Transposase, MuDR</fullName>
    </submittedName>
</protein>
<dbReference type="EMBL" id="BKCJ011282654">
    <property type="protein sequence ID" value="GFD14888.1"/>
    <property type="molecule type" value="Genomic_DNA"/>
</dbReference>